<evidence type="ECO:0000313" key="13">
    <source>
        <dbReference type="EMBL" id="NYS94082.1"/>
    </source>
</evidence>
<organism evidence="13 14">
    <name type="scientific">Sanguibacter inulinus</name>
    <dbReference type="NCBI Taxonomy" id="60922"/>
    <lineage>
        <taxon>Bacteria</taxon>
        <taxon>Bacillati</taxon>
        <taxon>Actinomycetota</taxon>
        <taxon>Actinomycetes</taxon>
        <taxon>Micrococcales</taxon>
        <taxon>Sanguibacteraceae</taxon>
        <taxon>Sanguibacter</taxon>
    </lineage>
</organism>
<feature type="binding site" evidence="10">
    <location>
        <position position="295"/>
    </location>
    <ligand>
        <name>Zn(2+)</name>
        <dbReference type="ChEBI" id="CHEBI:29105"/>
    </ligand>
</feature>
<comment type="similarity">
    <text evidence="2">Belongs to the mannose-6-phosphate isomerase type 1 family.</text>
</comment>
<dbReference type="InterPro" id="IPR016305">
    <property type="entry name" value="Mannose-6-P_Isomerase"/>
</dbReference>
<dbReference type="InterPro" id="IPR014710">
    <property type="entry name" value="RmlC-like_jellyroll"/>
</dbReference>
<evidence type="ECO:0000259" key="12">
    <source>
        <dbReference type="Pfam" id="PF21621"/>
    </source>
</evidence>
<dbReference type="Pfam" id="PF21621">
    <property type="entry name" value="MPI_cupin_dom"/>
    <property type="match status" value="1"/>
</dbReference>
<evidence type="ECO:0000256" key="1">
    <source>
        <dbReference type="ARBA" id="ARBA00000757"/>
    </source>
</evidence>
<keyword evidence="5 10" id="KW-0862">Zinc</keyword>
<protein>
    <recommendedName>
        <fullName evidence="3">mannose-6-phosphate isomerase</fullName>
        <ecNumber evidence="3">5.3.1.8</ecNumber>
    </recommendedName>
    <alternativeName>
        <fullName evidence="7">Phosphohexomutase</fullName>
    </alternativeName>
    <alternativeName>
        <fullName evidence="8">Phosphomannose isomerase</fullName>
    </alternativeName>
</protein>
<dbReference type="Gene3D" id="2.60.120.10">
    <property type="entry name" value="Jelly Rolls"/>
    <property type="match status" value="2"/>
</dbReference>
<dbReference type="InterPro" id="IPR046457">
    <property type="entry name" value="PMI_typeI_cat"/>
</dbReference>
<evidence type="ECO:0000256" key="7">
    <source>
        <dbReference type="ARBA" id="ARBA00029741"/>
    </source>
</evidence>
<dbReference type="GO" id="GO:0004476">
    <property type="term" value="F:mannose-6-phosphate isomerase activity"/>
    <property type="evidence" value="ECO:0007669"/>
    <property type="project" value="UniProtKB-EC"/>
</dbReference>
<feature type="domain" description="Phosphomannose isomerase type I catalytic" evidence="11">
    <location>
        <begin position="26"/>
        <end position="181"/>
    </location>
</feature>
<dbReference type="GO" id="GO:0005829">
    <property type="term" value="C:cytosol"/>
    <property type="evidence" value="ECO:0007669"/>
    <property type="project" value="TreeGrafter"/>
</dbReference>
<keyword evidence="6 13" id="KW-0413">Isomerase</keyword>
<feature type="binding site" evidence="10">
    <location>
        <position position="129"/>
    </location>
    <ligand>
        <name>Zn(2+)</name>
        <dbReference type="ChEBI" id="CHEBI:29105"/>
    </ligand>
</feature>
<dbReference type="CDD" id="cd07011">
    <property type="entry name" value="cupin_PMI_type_I_N"/>
    <property type="match status" value="1"/>
</dbReference>
<dbReference type="NCBIfam" id="TIGR00218">
    <property type="entry name" value="manA"/>
    <property type="match status" value="1"/>
</dbReference>
<evidence type="ECO:0000256" key="4">
    <source>
        <dbReference type="ARBA" id="ARBA00022723"/>
    </source>
</evidence>
<dbReference type="Pfam" id="PF20511">
    <property type="entry name" value="PMI_typeI_cat"/>
    <property type="match status" value="1"/>
</dbReference>
<dbReference type="EC" id="5.3.1.8" evidence="3"/>
<proteinExistence type="inferred from homology"/>
<evidence type="ECO:0000256" key="10">
    <source>
        <dbReference type="PIRSR" id="PIRSR001480-2"/>
    </source>
</evidence>
<dbReference type="GO" id="GO:0009298">
    <property type="term" value="P:GDP-mannose biosynthetic process"/>
    <property type="evidence" value="ECO:0007669"/>
    <property type="project" value="InterPro"/>
</dbReference>
<evidence type="ECO:0000313" key="14">
    <source>
        <dbReference type="Proteomes" id="UP000561011"/>
    </source>
</evidence>
<dbReference type="PIRSF" id="PIRSF001480">
    <property type="entry name" value="Mannose-6-phosphate_isomerase"/>
    <property type="match status" value="1"/>
</dbReference>
<dbReference type="EMBL" id="JACBYE010000025">
    <property type="protein sequence ID" value="NYS94082.1"/>
    <property type="molecule type" value="Genomic_DNA"/>
</dbReference>
<evidence type="ECO:0000256" key="2">
    <source>
        <dbReference type="ARBA" id="ARBA00010772"/>
    </source>
</evidence>
<dbReference type="PANTHER" id="PTHR10309">
    <property type="entry name" value="MANNOSE-6-PHOSPHATE ISOMERASE"/>
    <property type="match status" value="1"/>
</dbReference>
<evidence type="ECO:0000256" key="3">
    <source>
        <dbReference type="ARBA" id="ARBA00011956"/>
    </source>
</evidence>
<evidence type="ECO:0000256" key="5">
    <source>
        <dbReference type="ARBA" id="ARBA00022833"/>
    </source>
</evidence>
<name>A0A853EWQ4_9MICO</name>
<evidence type="ECO:0000256" key="8">
    <source>
        <dbReference type="ARBA" id="ARBA00030762"/>
    </source>
</evidence>
<evidence type="ECO:0000256" key="6">
    <source>
        <dbReference type="ARBA" id="ARBA00023235"/>
    </source>
</evidence>
<keyword evidence="14" id="KW-1185">Reference proteome</keyword>
<dbReference type="RefSeq" id="WP_179913566.1">
    <property type="nucleotide sequence ID" value="NZ_JACBYE010000025.1"/>
</dbReference>
<dbReference type="InterPro" id="IPR011051">
    <property type="entry name" value="RmlC_Cupin_sf"/>
</dbReference>
<reference evidence="13 14" key="1">
    <citation type="submission" date="2020-07" db="EMBL/GenBank/DDBJ databases">
        <title>MOT database genomes.</title>
        <authorList>
            <person name="Joseph S."/>
            <person name="Aduse-Opoku J."/>
            <person name="Hashim A."/>
            <person name="Wade W."/>
            <person name="Curtis M."/>
        </authorList>
    </citation>
    <scope>NUCLEOTIDE SEQUENCE [LARGE SCALE GENOMIC DNA]</scope>
    <source>
        <strain evidence="13 14">DSM 100099</strain>
    </source>
</reference>
<dbReference type="AlphaFoldDB" id="A0A853EWQ4"/>
<feature type="binding site" evidence="10">
    <location>
        <position position="166"/>
    </location>
    <ligand>
        <name>Zn(2+)</name>
        <dbReference type="ChEBI" id="CHEBI:29105"/>
    </ligand>
</feature>
<dbReference type="SUPFAM" id="SSF51182">
    <property type="entry name" value="RmlC-like cupins"/>
    <property type="match status" value="1"/>
</dbReference>
<dbReference type="GO" id="GO:0005975">
    <property type="term" value="P:carbohydrate metabolic process"/>
    <property type="evidence" value="ECO:0007669"/>
    <property type="project" value="InterPro"/>
</dbReference>
<feature type="active site" evidence="9">
    <location>
        <position position="314"/>
    </location>
</feature>
<dbReference type="InterPro" id="IPR001250">
    <property type="entry name" value="Man6P_Isoase-1"/>
</dbReference>
<dbReference type="PRINTS" id="PR00714">
    <property type="entry name" value="MAN6PISMRASE"/>
</dbReference>
<comment type="caution">
    <text evidence="13">The sequence shown here is derived from an EMBL/GenBank/DDBJ whole genome shotgun (WGS) entry which is preliminary data.</text>
</comment>
<comment type="catalytic activity">
    <reaction evidence="1">
        <text>D-mannose 6-phosphate = D-fructose 6-phosphate</text>
        <dbReference type="Rhea" id="RHEA:12356"/>
        <dbReference type="ChEBI" id="CHEBI:58735"/>
        <dbReference type="ChEBI" id="CHEBI:61527"/>
        <dbReference type="EC" id="5.3.1.8"/>
    </reaction>
</comment>
<dbReference type="Gene3D" id="1.10.441.10">
    <property type="entry name" value="Phosphomannose Isomerase, domain 2"/>
    <property type="match status" value="1"/>
</dbReference>
<comment type="cofactor">
    <cofactor evidence="10">
        <name>Zn(2+)</name>
        <dbReference type="ChEBI" id="CHEBI:29105"/>
    </cofactor>
    <text evidence="10">Binds 1 zinc ion per subunit.</text>
</comment>
<dbReference type="InterPro" id="IPR049071">
    <property type="entry name" value="MPI_cupin_dom"/>
</dbReference>
<dbReference type="PANTHER" id="PTHR10309:SF0">
    <property type="entry name" value="MANNOSE-6-PHOSPHATE ISOMERASE"/>
    <property type="match status" value="1"/>
</dbReference>
<evidence type="ECO:0000256" key="9">
    <source>
        <dbReference type="PIRSR" id="PIRSR001480-1"/>
    </source>
</evidence>
<feature type="binding site" evidence="10">
    <location>
        <position position="131"/>
    </location>
    <ligand>
        <name>Zn(2+)</name>
        <dbReference type="ChEBI" id="CHEBI:29105"/>
    </ligand>
</feature>
<accession>A0A853EWQ4</accession>
<keyword evidence="4 10" id="KW-0479">Metal-binding</keyword>
<feature type="domain" description="Mannose-6-phosphate isomerase cupin" evidence="12">
    <location>
        <begin position="358"/>
        <end position="428"/>
    </location>
</feature>
<dbReference type="Proteomes" id="UP000561011">
    <property type="component" value="Unassembled WGS sequence"/>
</dbReference>
<dbReference type="GO" id="GO:0008270">
    <property type="term" value="F:zinc ion binding"/>
    <property type="evidence" value="ECO:0007669"/>
    <property type="project" value="InterPro"/>
</dbReference>
<evidence type="ECO:0000259" key="11">
    <source>
        <dbReference type="Pfam" id="PF20511"/>
    </source>
</evidence>
<gene>
    <name evidence="13" type="primary">manA</name>
    <name evidence="13" type="ORF">HZZ10_11205</name>
</gene>
<sequence length="429" mass="45426">MHHAQPAPRARAFRALALARPAPRRVFRLTNTLQRYAWGSPTAIPELLGAEPDGQPVAEMWLGAHPLAPSLATAVAGAAARDEAETVDLAALVRSSPDAMLGRSVVEAYGPRLPFLLKILAAESSLSLQVHPHPHVARAGFRRETAAGIALDAPSRNYKDDQHKPEMLLALTPFEGLCGFRRPARTLALLEGLDGDFVARMREALRASPDADGVRAAFEVALSARDVDCTDDLARTVASVRARIDAGLSTSRADQTVLDLDGWFPADPGALVSIMLNRVSLAPGEAVFLAAGEVHAYLTGVGVEVMASSDNVLRAGLTTKRVDVEELMSCASYAPRPPQRPVLRAEPGGLTAYRAPVPEFSLLFGAVSGSALVTHDGPRIVLCLDGRLTLSGPLGPVATLDRGESVFVPHDAGHMTLEGDGQVVVAYVP</sequence>